<dbReference type="InterPro" id="IPR000994">
    <property type="entry name" value="Pept_M24"/>
</dbReference>
<gene>
    <name evidence="3" type="ORF">MM59RIKEN_04050</name>
</gene>
<dbReference type="Gene3D" id="3.40.350.10">
    <property type="entry name" value="Creatinase/prolidase N-terminal domain"/>
    <property type="match status" value="1"/>
</dbReference>
<accession>A0A810QBJ0</accession>
<evidence type="ECO:0000259" key="2">
    <source>
        <dbReference type="Pfam" id="PF01321"/>
    </source>
</evidence>
<feature type="domain" description="Creatinase N-terminal" evidence="2">
    <location>
        <begin position="6"/>
        <end position="143"/>
    </location>
</feature>
<dbReference type="EMBL" id="AP023420">
    <property type="protein sequence ID" value="BCK83086.1"/>
    <property type="molecule type" value="Genomic_DNA"/>
</dbReference>
<organism evidence="3 4">
    <name type="scientific">Pusillibacter faecalis</name>
    <dbReference type="NCBI Taxonomy" id="2714358"/>
    <lineage>
        <taxon>Bacteria</taxon>
        <taxon>Bacillati</taxon>
        <taxon>Bacillota</taxon>
        <taxon>Clostridia</taxon>
        <taxon>Eubacteriales</taxon>
        <taxon>Oscillospiraceae</taxon>
        <taxon>Pusillibacter</taxon>
    </lineage>
</organism>
<dbReference type="Pfam" id="PF00557">
    <property type="entry name" value="Peptidase_M24"/>
    <property type="match status" value="1"/>
</dbReference>
<dbReference type="InterPro" id="IPR050659">
    <property type="entry name" value="Peptidase_M24B"/>
</dbReference>
<keyword evidence="4" id="KW-1185">Reference proteome</keyword>
<dbReference type="PANTHER" id="PTHR46112">
    <property type="entry name" value="AMINOPEPTIDASE"/>
    <property type="match status" value="1"/>
</dbReference>
<dbReference type="PANTHER" id="PTHR46112:SF2">
    <property type="entry name" value="XAA-PRO AMINOPEPTIDASE P-RELATED"/>
    <property type="match status" value="1"/>
</dbReference>
<proteinExistence type="predicted"/>
<dbReference type="Gene3D" id="3.90.230.10">
    <property type="entry name" value="Creatinase/methionine aminopeptidase superfamily"/>
    <property type="match status" value="1"/>
</dbReference>
<dbReference type="Pfam" id="PF01321">
    <property type="entry name" value="Creatinase_N"/>
    <property type="match status" value="1"/>
</dbReference>
<name>A0A810QBJ0_9FIRM</name>
<dbReference type="AlphaFoldDB" id="A0A810QBJ0"/>
<evidence type="ECO:0000313" key="4">
    <source>
        <dbReference type="Proteomes" id="UP000679848"/>
    </source>
</evidence>
<protein>
    <recommendedName>
        <fullName evidence="5">Aminopeptidase P family protein</fullName>
    </recommendedName>
</protein>
<dbReference type="SUPFAM" id="SSF53092">
    <property type="entry name" value="Creatinase/prolidase N-terminal domain"/>
    <property type="match status" value="1"/>
</dbReference>
<dbReference type="KEGG" id="pfaa:MM59RIKEN_04050"/>
<sequence>MDVSTRVDRLREEMRRQEIGLALILGHENMFYYSNYKAIIYSRQIIITVDEKRVSAIVPGLEEDHAKAHATVDQVLVYYEHPEKVAQGGSYQYFLDGMLAELPKGARVGVELGAIPMGMALYIQNQGFTLCDIGTFIQHERYIKSAEEIAMMEKAGDLVSKAMAASLEQVRPGVTEMDMDQFGNALIMEETPRLYPGATLDIFVMSPGGLARTNMPHVFSNTRKYQENEIVLHSRQVGLDGYRAEIERTFFLGKPSDKQREVFRVMTEAQQTMLDGIRPGMTAGEADALGRRVIQKAGLGEYSNHRCGHGIGLGLHEEPYLRFDNDLVLEEGMSFSIEPGIYIPELGGFRHSDTVILTKGGSRKITQCKRELEELIF</sequence>
<evidence type="ECO:0008006" key="5">
    <source>
        <dbReference type="Google" id="ProtNLM"/>
    </source>
</evidence>
<reference evidence="3" key="1">
    <citation type="submission" date="2020-09" db="EMBL/GenBank/DDBJ databases">
        <title>New species isolated from human feces.</title>
        <authorList>
            <person name="Kitahara M."/>
            <person name="Shigeno Y."/>
            <person name="Shime M."/>
            <person name="Matsumoto Y."/>
            <person name="Nakamura S."/>
            <person name="Motooka D."/>
            <person name="Fukuoka S."/>
            <person name="Nishikawa H."/>
            <person name="Benno Y."/>
        </authorList>
    </citation>
    <scope>NUCLEOTIDE SEQUENCE</scope>
    <source>
        <strain evidence="3">MM59</strain>
    </source>
</reference>
<dbReference type="InterPro" id="IPR036005">
    <property type="entry name" value="Creatinase/aminopeptidase-like"/>
</dbReference>
<dbReference type="InterPro" id="IPR029149">
    <property type="entry name" value="Creatin/AminoP/Spt16_N"/>
</dbReference>
<evidence type="ECO:0000313" key="3">
    <source>
        <dbReference type="EMBL" id="BCK83086.1"/>
    </source>
</evidence>
<dbReference type="InterPro" id="IPR000587">
    <property type="entry name" value="Creatinase_N"/>
</dbReference>
<feature type="domain" description="Peptidase M24" evidence="1">
    <location>
        <begin position="151"/>
        <end position="359"/>
    </location>
</feature>
<dbReference type="Proteomes" id="UP000679848">
    <property type="component" value="Chromosome"/>
</dbReference>
<dbReference type="SUPFAM" id="SSF55920">
    <property type="entry name" value="Creatinase/aminopeptidase"/>
    <property type="match status" value="1"/>
</dbReference>
<evidence type="ECO:0000259" key="1">
    <source>
        <dbReference type="Pfam" id="PF00557"/>
    </source>
</evidence>